<protein>
    <submittedName>
        <fullName evidence="1">Uncharacterized protein</fullName>
    </submittedName>
</protein>
<reference evidence="1" key="1">
    <citation type="submission" date="2020-09" db="EMBL/GenBank/DDBJ databases">
        <title>A novel bacterium of genus Bacillus, isolated from South China Sea.</title>
        <authorList>
            <person name="Huang H."/>
            <person name="Mo K."/>
            <person name="Hu Y."/>
        </authorList>
    </citation>
    <scope>NUCLEOTIDE SEQUENCE</scope>
    <source>
        <strain evidence="1">IB182487</strain>
    </source>
</reference>
<comment type="caution">
    <text evidence="1">The sequence shown here is derived from an EMBL/GenBank/DDBJ whole genome shotgun (WGS) entry which is preliminary data.</text>
</comment>
<accession>A0A926N832</accession>
<dbReference type="AlphaFoldDB" id="A0A926N832"/>
<dbReference type="RefSeq" id="WP_191155470.1">
    <property type="nucleotide sequence ID" value="NZ_JACXAI010000002.1"/>
</dbReference>
<keyword evidence="2" id="KW-1185">Reference proteome</keyword>
<proteinExistence type="predicted"/>
<evidence type="ECO:0000313" key="1">
    <source>
        <dbReference type="EMBL" id="MBD1379132.1"/>
    </source>
</evidence>
<name>A0A926N832_9BACI</name>
<organism evidence="1 2">
    <name type="scientific">Metabacillus arenae</name>
    <dbReference type="NCBI Taxonomy" id="2771434"/>
    <lineage>
        <taxon>Bacteria</taxon>
        <taxon>Bacillati</taxon>
        <taxon>Bacillota</taxon>
        <taxon>Bacilli</taxon>
        <taxon>Bacillales</taxon>
        <taxon>Bacillaceae</taxon>
        <taxon>Metabacillus</taxon>
    </lineage>
</organism>
<sequence length="84" mass="9929">MKDIIDSIQFKDKEAQFISDFYRKSMEGLSNKSEYEILIETSNAHHNAFYDYLEKYGMDNKLEVCLVGKYRLLKMIAEKHGIEL</sequence>
<dbReference type="Proteomes" id="UP000626844">
    <property type="component" value="Unassembled WGS sequence"/>
</dbReference>
<evidence type="ECO:0000313" key="2">
    <source>
        <dbReference type="Proteomes" id="UP000626844"/>
    </source>
</evidence>
<gene>
    <name evidence="1" type="ORF">IC621_02715</name>
</gene>
<dbReference type="EMBL" id="JACXAI010000002">
    <property type="protein sequence ID" value="MBD1379132.1"/>
    <property type="molecule type" value="Genomic_DNA"/>
</dbReference>